<gene>
    <name evidence="2" type="ORF">LOC68_10250</name>
</gene>
<protein>
    <submittedName>
        <fullName evidence="2">Methyltransferase domain-containing protein</fullName>
    </submittedName>
</protein>
<feature type="domain" description="Methyltransferase type 11" evidence="1">
    <location>
        <begin position="28"/>
        <end position="78"/>
    </location>
</feature>
<accession>A0A9X1MLE5</accession>
<dbReference type="GO" id="GO:0032259">
    <property type="term" value="P:methylation"/>
    <property type="evidence" value="ECO:0007669"/>
    <property type="project" value="UniProtKB-KW"/>
</dbReference>
<keyword evidence="3" id="KW-1185">Reference proteome</keyword>
<dbReference type="InterPro" id="IPR013216">
    <property type="entry name" value="Methyltransf_11"/>
</dbReference>
<comment type="caution">
    <text evidence="2">The sequence shown here is derived from an EMBL/GenBank/DDBJ whole genome shotgun (WGS) entry which is preliminary data.</text>
</comment>
<evidence type="ECO:0000313" key="2">
    <source>
        <dbReference type="EMBL" id="MCC9628779.1"/>
    </source>
</evidence>
<name>A0A9X1MLE5_9BACT</name>
<evidence type="ECO:0000313" key="3">
    <source>
        <dbReference type="Proteomes" id="UP001139103"/>
    </source>
</evidence>
<reference evidence="2" key="1">
    <citation type="submission" date="2021-11" db="EMBL/GenBank/DDBJ databases">
        <title>Genome sequence.</title>
        <authorList>
            <person name="Sun Q."/>
        </authorList>
    </citation>
    <scope>NUCLEOTIDE SEQUENCE</scope>
    <source>
        <strain evidence="2">JC732</strain>
    </source>
</reference>
<dbReference type="GO" id="GO:0008757">
    <property type="term" value="F:S-adenosylmethionine-dependent methyltransferase activity"/>
    <property type="evidence" value="ECO:0007669"/>
    <property type="project" value="InterPro"/>
</dbReference>
<dbReference type="Pfam" id="PF08241">
    <property type="entry name" value="Methyltransf_11"/>
    <property type="match status" value="1"/>
</dbReference>
<organism evidence="2 3">
    <name type="scientific">Blastopirellula sediminis</name>
    <dbReference type="NCBI Taxonomy" id="2894196"/>
    <lineage>
        <taxon>Bacteria</taxon>
        <taxon>Pseudomonadati</taxon>
        <taxon>Planctomycetota</taxon>
        <taxon>Planctomycetia</taxon>
        <taxon>Pirellulales</taxon>
        <taxon>Pirellulaceae</taxon>
        <taxon>Blastopirellula</taxon>
    </lineage>
</organism>
<sequence length="178" mass="20429">MKLHIGCGTIRFDGWVNIDALPTEAADVVLDVTHGIPAPDNSCKYVYNEHFLEHISVEDAVRLIAEVHRILQPGGVLRIAMPSIEVCVARYMRENWKEDEAIIRNGLTWLETKAEMLNVAFRNWGHQWLYDEEELRRRLLEGGFQDIAFFPAGDSGHEELRGRESRQESLLVCEATKR</sequence>
<evidence type="ECO:0000259" key="1">
    <source>
        <dbReference type="Pfam" id="PF08241"/>
    </source>
</evidence>
<keyword evidence="2" id="KW-0808">Transferase</keyword>
<dbReference type="InterPro" id="IPR029063">
    <property type="entry name" value="SAM-dependent_MTases_sf"/>
</dbReference>
<dbReference type="EMBL" id="JAJKFT010000004">
    <property type="protein sequence ID" value="MCC9628779.1"/>
    <property type="molecule type" value="Genomic_DNA"/>
</dbReference>
<keyword evidence="2" id="KW-0489">Methyltransferase</keyword>
<dbReference type="AlphaFoldDB" id="A0A9X1MLE5"/>
<dbReference type="RefSeq" id="WP_230218252.1">
    <property type="nucleotide sequence ID" value="NZ_JAJKFT010000004.1"/>
</dbReference>
<dbReference type="SUPFAM" id="SSF53335">
    <property type="entry name" value="S-adenosyl-L-methionine-dependent methyltransferases"/>
    <property type="match status" value="1"/>
</dbReference>
<dbReference type="Gene3D" id="3.40.50.150">
    <property type="entry name" value="Vaccinia Virus protein VP39"/>
    <property type="match status" value="1"/>
</dbReference>
<dbReference type="Proteomes" id="UP001139103">
    <property type="component" value="Unassembled WGS sequence"/>
</dbReference>
<proteinExistence type="predicted"/>